<organism evidence="2 3">
    <name type="scientific">Helcococcus kunzii ATCC 51366</name>
    <dbReference type="NCBI Taxonomy" id="883114"/>
    <lineage>
        <taxon>Bacteria</taxon>
        <taxon>Bacillati</taxon>
        <taxon>Bacillota</taxon>
        <taxon>Tissierellia</taxon>
        <taxon>Tissierellales</taxon>
        <taxon>Peptoniphilaceae</taxon>
        <taxon>Helcococcus</taxon>
    </lineage>
</organism>
<evidence type="ECO:0000256" key="1">
    <source>
        <dbReference type="SAM" id="SignalP"/>
    </source>
</evidence>
<dbReference type="PROSITE" id="PS51257">
    <property type="entry name" value="PROKAR_LIPOPROTEIN"/>
    <property type="match status" value="1"/>
</dbReference>
<evidence type="ECO:0000313" key="3">
    <source>
        <dbReference type="Proteomes" id="UP000004191"/>
    </source>
</evidence>
<accession>H3NMH2</accession>
<keyword evidence="1" id="KW-0732">Signal</keyword>
<dbReference type="GeneID" id="96998544"/>
<gene>
    <name evidence="2" type="ORF">HMPREF9709_00533</name>
</gene>
<dbReference type="OrthoDB" id="9778383at2"/>
<evidence type="ECO:0008006" key="4">
    <source>
        <dbReference type="Google" id="ProtNLM"/>
    </source>
</evidence>
<proteinExistence type="predicted"/>
<dbReference type="Proteomes" id="UP000004191">
    <property type="component" value="Unassembled WGS sequence"/>
</dbReference>
<name>H3NMH2_9FIRM</name>
<protein>
    <recommendedName>
        <fullName evidence="4">DUF5050 domain-containing protein</fullName>
    </recommendedName>
</protein>
<dbReference type="STRING" id="883114.HMPREF9709_00533"/>
<dbReference type="PATRIC" id="fig|883114.3.peg.527"/>
<feature type="signal peptide" evidence="1">
    <location>
        <begin position="1"/>
        <end position="22"/>
    </location>
</feature>
<dbReference type="HOGENOM" id="CLU_777955_0_0_9"/>
<dbReference type="AlphaFoldDB" id="H3NMH2"/>
<dbReference type="EMBL" id="AGEI01000015">
    <property type="protein sequence ID" value="EHR35006.1"/>
    <property type="molecule type" value="Genomic_DNA"/>
</dbReference>
<reference evidence="2 3" key="1">
    <citation type="submission" date="2012-01" db="EMBL/GenBank/DDBJ databases">
        <title>The Genome Sequence of Helcococcus kunzii ATCC 51366.</title>
        <authorList>
            <consortium name="The Broad Institute Genome Sequencing Platform"/>
            <person name="Earl A."/>
            <person name="Ward D."/>
            <person name="Feldgarden M."/>
            <person name="Gevers D."/>
            <person name="Huys G."/>
            <person name="Young S.K."/>
            <person name="Zeng Q."/>
            <person name="Gargeya S."/>
            <person name="Fitzgerald M."/>
            <person name="Haas B."/>
            <person name="Abouelleil A."/>
            <person name="Alvarado L."/>
            <person name="Arachchi H.M."/>
            <person name="Berlin A."/>
            <person name="Chapman S.B."/>
            <person name="Gearin G."/>
            <person name="Goldberg J."/>
            <person name="Griggs A."/>
            <person name="Gujja S."/>
            <person name="Hansen M."/>
            <person name="Heiman D."/>
            <person name="Howarth C."/>
            <person name="Larimer J."/>
            <person name="Lui A."/>
            <person name="MacDonald P.J.P."/>
            <person name="McCowen C."/>
            <person name="Montmayeur A."/>
            <person name="Murphy C."/>
            <person name="Neiman D."/>
            <person name="Pearson M."/>
            <person name="Priest M."/>
            <person name="Roberts A."/>
            <person name="Saif S."/>
            <person name="Shea T."/>
            <person name="Sisk P."/>
            <person name="Stolte C."/>
            <person name="Sykes S."/>
            <person name="Wortman J."/>
            <person name="Nusbaum C."/>
            <person name="Birren B."/>
        </authorList>
    </citation>
    <scope>NUCLEOTIDE SEQUENCE [LARGE SCALE GENOMIC DNA]</scope>
    <source>
        <strain evidence="2 3">ATCC 51366</strain>
    </source>
</reference>
<comment type="caution">
    <text evidence="2">The sequence shown here is derived from an EMBL/GenBank/DDBJ whole genome shotgun (WGS) entry which is preliminary data.</text>
</comment>
<sequence>MKQKKTFSLLFLSLFLIFTACSSSKIKGDIVYGKTSLIDPFQAIYTNDGAYILGKNSVFFYKDGENQLLFSNYIVDDKWVRVETSQGESISISQNFNNYISKKILDDAYIMGDRFYYISEYTNSKGELKYYLSSVNLLGKDKIDHILIKQEPNVFFIADDYFIIGFYTDDQKNYLAYDKNLKEHDLHLNGKQIETIYKSLVFHSKMNEDDNYDIWIYDLKTGKDKLFLKNSRNITALGEGYIAIYIEDSANSNESSFISKIYNIESGKEILTLKDRVIFDFDNNKFYARSDETLNKYYEYDINGNVLNEVENKNYPDAFQILAINDGKALVSSNKASNIFYHIDFKNQKIERIEVK</sequence>
<feature type="chain" id="PRO_5038366525" description="DUF5050 domain-containing protein" evidence="1">
    <location>
        <begin position="23"/>
        <end position="356"/>
    </location>
</feature>
<dbReference type="SUPFAM" id="SSF69304">
    <property type="entry name" value="Tricorn protease N-terminal domain"/>
    <property type="match status" value="1"/>
</dbReference>
<evidence type="ECO:0000313" key="2">
    <source>
        <dbReference type="EMBL" id="EHR35006.1"/>
    </source>
</evidence>
<dbReference type="RefSeq" id="WP_005397708.1">
    <property type="nucleotide sequence ID" value="NZ_JH601088.1"/>
</dbReference>
<keyword evidence="3" id="KW-1185">Reference proteome</keyword>